<gene>
    <name evidence="2" type="ORF">FB466_2221</name>
</gene>
<proteinExistence type="predicted"/>
<dbReference type="Proteomes" id="UP000318331">
    <property type="component" value="Unassembled WGS sequence"/>
</dbReference>
<evidence type="ECO:0000313" key="2">
    <source>
        <dbReference type="EMBL" id="TQM61277.1"/>
    </source>
</evidence>
<dbReference type="EMBL" id="VFPN01000003">
    <property type="protein sequence ID" value="TQM61277.1"/>
    <property type="molecule type" value="Genomic_DNA"/>
</dbReference>
<comment type="caution">
    <text evidence="2">The sequence shown here is derived from an EMBL/GenBank/DDBJ whole genome shotgun (WGS) entry which is preliminary data.</text>
</comment>
<reference evidence="2 3" key="1">
    <citation type="submission" date="2019-06" db="EMBL/GenBank/DDBJ databases">
        <title>Sequencing the genomes of 1000 actinobacteria strains.</title>
        <authorList>
            <person name="Klenk H.-P."/>
        </authorList>
    </citation>
    <scope>NUCLEOTIDE SEQUENCE [LARGE SCALE GENOMIC DNA]</scope>
    <source>
        <strain evidence="2 3">DSM 18031</strain>
    </source>
</reference>
<sequence length="221" mass="23371">MSARESFRDIEVILRHSPGSLAELGRTLGAAGVSLEGGGVFSRDGQAIAHFLVDDAERGRAALVAQGIGPVRVHDVVTLRLDQEVPGQLGTFALRLADAGINILVQYSDHDHRLIVVVAPEQYAQCRQIAANWDAEREARYSSRGRALAEPTLGGGAGTRVLCEAPEAGGTIIDSPGYHGIPRIGREVSLLVAAGVRQEYCCQGTPLTVRAGTLGEQALNT</sequence>
<evidence type="ECO:0000259" key="1">
    <source>
        <dbReference type="PROSITE" id="PS51671"/>
    </source>
</evidence>
<dbReference type="SUPFAM" id="SSF55021">
    <property type="entry name" value="ACT-like"/>
    <property type="match status" value="1"/>
</dbReference>
<accession>A0A543HSG3</accession>
<feature type="domain" description="ACT" evidence="1">
    <location>
        <begin position="9"/>
        <end position="84"/>
    </location>
</feature>
<dbReference type="RefSeq" id="WP_211344812.1">
    <property type="nucleotide sequence ID" value="NZ_BAAAYS010000004.1"/>
</dbReference>
<dbReference type="PROSITE" id="PS51671">
    <property type="entry name" value="ACT"/>
    <property type="match status" value="1"/>
</dbReference>
<protein>
    <recommendedName>
        <fullName evidence="1">ACT domain-containing protein</fullName>
    </recommendedName>
</protein>
<dbReference type="InterPro" id="IPR002912">
    <property type="entry name" value="ACT_dom"/>
</dbReference>
<name>A0A543HSG3_9MICO</name>
<organism evidence="2 3">
    <name type="scientific">Klugiella xanthotipulae</name>
    <dbReference type="NCBI Taxonomy" id="244735"/>
    <lineage>
        <taxon>Bacteria</taxon>
        <taxon>Bacillati</taxon>
        <taxon>Actinomycetota</taxon>
        <taxon>Actinomycetes</taxon>
        <taxon>Micrococcales</taxon>
        <taxon>Microbacteriaceae</taxon>
        <taxon>Klugiella</taxon>
    </lineage>
</organism>
<keyword evidence="3" id="KW-1185">Reference proteome</keyword>
<dbReference type="InterPro" id="IPR045865">
    <property type="entry name" value="ACT-like_dom_sf"/>
</dbReference>
<dbReference type="Gene3D" id="3.30.2130.10">
    <property type="entry name" value="VC0802-like"/>
    <property type="match status" value="1"/>
</dbReference>
<dbReference type="AlphaFoldDB" id="A0A543HSG3"/>
<evidence type="ECO:0000313" key="3">
    <source>
        <dbReference type="Proteomes" id="UP000318331"/>
    </source>
</evidence>